<name>A0ACB7XMB2_9ERIC</name>
<dbReference type="Proteomes" id="UP000828048">
    <property type="component" value="Chromosome 10"/>
</dbReference>
<comment type="caution">
    <text evidence="1">The sequence shown here is derived from an EMBL/GenBank/DDBJ whole genome shotgun (WGS) entry which is preliminary data.</text>
</comment>
<organism evidence="1 2">
    <name type="scientific">Vaccinium darrowii</name>
    <dbReference type="NCBI Taxonomy" id="229202"/>
    <lineage>
        <taxon>Eukaryota</taxon>
        <taxon>Viridiplantae</taxon>
        <taxon>Streptophyta</taxon>
        <taxon>Embryophyta</taxon>
        <taxon>Tracheophyta</taxon>
        <taxon>Spermatophyta</taxon>
        <taxon>Magnoliopsida</taxon>
        <taxon>eudicotyledons</taxon>
        <taxon>Gunneridae</taxon>
        <taxon>Pentapetalae</taxon>
        <taxon>asterids</taxon>
        <taxon>Ericales</taxon>
        <taxon>Ericaceae</taxon>
        <taxon>Vaccinioideae</taxon>
        <taxon>Vaccinieae</taxon>
        <taxon>Vaccinium</taxon>
    </lineage>
</organism>
<gene>
    <name evidence="1" type="ORF">Vadar_031187</name>
</gene>
<protein>
    <submittedName>
        <fullName evidence="1">Uncharacterized protein</fullName>
    </submittedName>
</protein>
<dbReference type="EMBL" id="CM037160">
    <property type="protein sequence ID" value="KAH7841533.1"/>
    <property type="molecule type" value="Genomic_DNA"/>
</dbReference>
<proteinExistence type="predicted"/>
<sequence>MIGWEDVYKVAAAMAPLYVALILGYGSVRWWHMFTPEQCDAINCLVSYFTLPLFAFEFTSTVDPFEMNYPYIAADVVSKCIIVVAIGFWAKFSTSSNSRGSWSITSFCLATLSNTVVVGLPLMKGMLYGQMGVDLVVQASVVQSLLWFPLLLFVMEFRHSWNHHNNFSAAGNATTHTIEDSGELDQGKELEGNNSNNNNNNALEISKAPAGRPLSFWPLMNVVLRKLAINPNCYACILGITWALFSKKCHIEMPSIVDGSIQILAKAGTGTAMFSMGKSIYTRLFTAMQERIIACGAGPTAFGMVLRFIAGPAAMAIGSLAVGLRGNVLRVAIIQAAMPQSITTFIFAKQYGLHADVISTAVIFGTLVSLPVLIAYYAALESLP</sequence>
<evidence type="ECO:0000313" key="2">
    <source>
        <dbReference type="Proteomes" id="UP000828048"/>
    </source>
</evidence>
<reference evidence="1 2" key="1">
    <citation type="journal article" date="2021" name="Hortic Res">
        <title>High-quality reference genome and annotation aids understanding of berry development for evergreen blueberry (Vaccinium darrowii).</title>
        <authorList>
            <person name="Yu J."/>
            <person name="Hulse-Kemp A.M."/>
            <person name="Babiker E."/>
            <person name="Staton M."/>
        </authorList>
    </citation>
    <scope>NUCLEOTIDE SEQUENCE [LARGE SCALE GENOMIC DNA]</scope>
    <source>
        <strain evidence="2">cv. NJ 8807/NJ 8810</strain>
        <tissue evidence="1">Young leaf</tissue>
    </source>
</reference>
<accession>A0ACB7XMB2</accession>
<evidence type="ECO:0000313" key="1">
    <source>
        <dbReference type="EMBL" id="KAH7841533.1"/>
    </source>
</evidence>
<keyword evidence="2" id="KW-1185">Reference proteome</keyword>